<name>A0AAP4BCR7_9FIRM</name>
<dbReference type="RefSeq" id="WP_283231657.1">
    <property type="nucleotide sequence ID" value="NZ_JASGBQ010000028.1"/>
</dbReference>
<evidence type="ECO:0000256" key="1">
    <source>
        <dbReference type="SAM" id="SignalP"/>
    </source>
</evidence>
<proteinExistence type="predicted"/>
<dbReference type="Proteomes" id="UP001300383">
    <property type="component" value="Unassembled WGS sequence"/>
</dbReference>
<comment type="caution">
    <text evidence="2">The sequence shown here is derived from an EMBL/GenBank/DDBJ whole genome shotgun (WGS) entry which is preliminary data.</text>
</comment>
<keyword evidence="3" id="KW-1185">Reference proteome</keyword>
<dbReference type="PROSITE" id="PS51257">
    <property type="entry name" value="PROKAR_LIPOPROTEIN"/>
    <property type="match status" value="1"/>
</dbReference>
<protein>
    <submittedName>
        <fullName evidence="2">Lipocalin family protein</fullName>
    </submittedName>
</protein>
<gene>
    <name evidence="2" type="ORF">QJ036_12315</name>
</gene>
<dbReference type="AlphaFoldDB" id="A0AAP4BCR7"/>
<reference evidence="2 3" key="1">
    <citation type="submission" date="2023-05" db="EMBL/GenBank/DDBJ databases">
        <title>[ruminococcus] sp. nov., isolated from a pig farm feces dump.</title>
        <authorList>
            <person name="Chang Y.-H."/>
        </authorList>
    </citation>
    <scope>NUCLEOTIDE SEQUENCE [LARGE SCALE GENOMIC DNA]</scope>
    <source>
        <strain evidence="2 3">YH-rum2234</strain>
    </source>
</reference>
<keyword evidence="1" id="KW-0732">Signal</keyword>
<feature type="chain" id="PRO_5042845720" evidence="1">
    <location>
        <begin position="28"/>
        <end position="123"/>
    </location>
</feature>
<sequence>MKKRIAALMLVFAMTVLMLAGCGGSKAAPVVGTWNATTIEMEGSTIKIDEWLSLAGLSDMKNEMELKSDGKLTVDLMGEQGEGTWKYEEPKVTLTIEGDDAVAEYKDGKIVLDLNGAVMTFEK</sequence>
<evidence type="ECO:0000313" key="2">
    <source>
        <dbReference type="EMBL" id="MDI9243232.1"/>
    </source>
</evidence>
<dbReference type="EMBL" id="JASGBQ010000028">
    <property type="protein sequence ID" value="MDI9243232.1"/>
    <property type="molecule type" value="Genomic_DNA"/>
</dbReference>
<accession>A0AAP4BCR7</accession>
<feature type="signal peptide" evidence="1">
    <location>
        <begin position="1"/>
        <end position="27"/>
    </location>
</feature>
<organism evidence="2 3">
    <name type="scientific">Fusibacillus kribbianus</name>
    <dbReference type="NCBI Taxonomy" id="3044208"/>
    <lineage>
        <taxon>Bacteria</taxon>
        <taxon>Bacillati</taxon>
        <taxon>Bacillota</taxon>
        <taxon>Clostridia</taxon>
        <taxon>Lachnospirales</taxon>
        <taxon>Lachnospiraceae</taxon>
        <taxon>Fusibacillus</taxon>
    </lineage>
</organism>
<evidence type="ECO:0000313" key="3">
    <source>
        <dbReference type="Proteomes" id="UP001300383"/>
    </source>
</evidence>